<proteinExistence type="predicted"/>
<organism evidence="2 3">
    <name type="scientific">Aliidongia dinghuensis</name>
    <dbReference type="NCBI Taxonomy" id="1867774"/>
    <lineage>
        <taxon>Bacteria</taxon>
        <taxon>Pseudomonadati</taxon>
        <taxon>Pseudomonadota</taxon>
        <taxon>Alphaproteobacteria</taxon>
        <taxon>Rhodospirillales</taxon>
        <taxon>Dongiaceae</taxon>
        <taxon>Aliidongia</taxon>
    </lineage>
</organism>
<evidence type="ECO:0000256" key="1">
    <source>
        <dbReference type="SAM" id="MobiDB-lite"/>
    </source>
</evidence>
<name>A0A8J2YZS1_9PROT</name>
<evidence type="ECO:0000313" key="3">
    <source>
        <dbReference type="Proteomes" id="UP000646365"/>
    </source>
</evidence>
<sequence length="571" mass="62767">MKFILHTPIGEQSVERSLGRAEYSYFFVMKAFRPALERVGKVVVVENPATDVDPLYEEAVAAGEACVHLSFTPPHRAPVALKCPTVSILAWEFSNIPDEVWGDDPRSDWRYVLGRHGRTIVLSSYTAEAVRVAMGADFPVAAIAAPVWIGNRPDYRPARPWVEPIELVLRGLVADSRAGTTRAIPDPEPPPEEIGEPELVSPESAPTTLTMDAAEPEPSAVAVVEPEPSCLDVFEPAPVTPVPVAPVTPPRNIRYRLGVTKRHALEWYREALKDLMPRPIAIAISRSGGWAERATHCWLGPGWRPPALVEVPPPPPPPPPLPPVDPPPPAFGVTLGGVVYTSVFNPTDGRKNWVDLVTGFCWAFRDVDDAVLVLKTIHVDARAYLPALDEILGKLSPFKCRVVTVQSFLAEADYRRLVEATSFYVNCSHCEGLCLPLMEFMAAGRPVIAPLHTAMADYVDTAVGFTVDASLENNVWPHDPRELFRTLRYRLNWGSLLTAFRESYRVAKAEPDRYAVLGAAARERMRRIASVETVEAQLRAFFAADLAAPMLPSLPAVAPIEDDNLMAVEVS</sequence>
<protein>
    <recommendedName>
        <fullName evidence="4">Glycosyltransferase</fullName>
    </recommendedName>
</protein>
<dbReference type="Gene3D" id="3.40.50.2000">
    <property type="entry name" value="Glycogen Phosphorylase B"/>
    <property type="match status" value="1"/>
</dbReference>
<dbReference type="PANTHER" id="PTHR46656:SF3">
    <property type="entry name" value="PUTATIVE-RELATED"/>
    <property type="match status" value="1"/>
</dbReference>
<dbReference type="Proteomes" id="UP000646365">
    <property type="component" value="Unassembled WGS sequence"/>
</dbReference>
<reference evidence="2" key="1">
    <citation type="journal article" date="2014" name="Int. J. Syst. Evol. Microbiol.">
        <title>Complete genome sequence of Corynebacterium casei LMG S-19264T (=DSM 44701T), isolated from a smear-ripened cheese.</title>
        <authorList>
            <consortium name="US DOE Joint Genome Institute (JGI-PGF)"/>
            <person name="Walter F."/>
            <person name="Albersmeier A."/>
            <person name="Kalinowski J."/>
            <person name="Ruckert C."/>
        </authorList>
    </citation>
    <scope>NUCLEOTIDE SEQUENCE</scope>
    <source>
        <strain evidence="2">CGMCC 1.15725</strain>
    </source>
</reference>
<feature type="region of interest" description="Disordered" evidence="1">
    <location>
        <begin position="178"/>
        <end position="219"/>
    </location>
</feature>
<dbReference type="AlphaFoldDB" id="A0A8J2YZS1"/>
<comment type="caution">
    <text evidence="2">The sequence shown here is derived from an EMBL/GenBank/DDBJ whole genome shotgun (WGS) entry which is preliminary data.</text>
</comment>
<dbReference type="PANTHER" id="PTHR46656">
    <property type="entry name" value="PUTATIVE-RELATED"/>
    <property type="match status" value="1"/>
</dbReference>
<evidence type="ECO:0008006" key="4">
    <source>
        <dbReference type="Google" id="ProtNLM"/>
    </source>
</evidence>
<dbReference type="RefSeq" id="WP_189052059.1">
    <property type="nucleotide sequence ID" value="NZ_BMJQ01000024.1"/>
</dbReference>
<dbReference type="EMBL" id="BMJQ01000024">
    <property type="protein sequence ID" value="GGF47091.1"/>
    <property type="molecule type" value="Genomic_DNA"/>
</dbReference>
<reference evidence="2" key="2">
    <citation type="submission" date="2020-09" db="EMBL/GenBank/DDBJ databases">
        <authorList>
            <person name="Sun Q."/>
            <person name="Zhou Y."/>
        </authorList>
    </citation>
    <scope>NUCLEOTIDE SEQUENCE</scope>
    <source>
        <strain evidence="2">CGMCC 1.15725</strain>
    </source>
</reference>
<gene>
    <name evidence="2" type="ORF">GCM10011611_61880</name>
</gene>
<dbReference type="SUPFAM" id="SSF53756">
    <property type="entry name" value="UDP-Glycosyltransferase/glycogen phosphorylase"/>
    <property type="match status" value="1"/>
</dbReference>
<accession>A0A8J2YZS1</accession>
<evidence type="ECO:0000313" key="2">
    <source>
        <dbReference type="EMBL" id="GGF47091.1"/>
    </source>
</evidence>
<keyword evidence="3" id="KW-1185">Reference proteome</keyword>